<dbReference type="AlphaFoldDB" id="A0AAD6ICC1"/>
<comment type="caution">
    <text evidence="2">The sequence shown here is derived from an EMBL/GenBank/DDBJ whole genome shotgun (WGS) entry which is preliminary data.</text>
</comment>
<evidence type="ECO:0000313" key="3">
    <source>
        <dbReference type="Proteomes" id="UP001219568"/>
    </source>
</evidence>
<sequence length="405" mass="46608">MAEVEVYLPESLRSLAAMIENQPRGQVHDLNDDDEFTAVVEQCGHLWHKALGGMQAPFYLSHDEISVINRTVTNRNNRLSRGNGPEIDPNPNRLYENLRKKWVPFELCQKAEEEVWKWAEKPASFFEYMPETTPESTPSMLDSVCRLLIHLAEKEQVNTVRRRLLLCFLVEFIDERIEDIGNDNMISLLVQENLVSRGLMQYKQLTDWRKAGSKYLALANELGGWGALVFLPALARTDYESHYHPTSKDMTKEHQRRIIIQRLREKVPQAASRERRGGRNAYEVVEALREHWRSKFSTIILDCDLYGRQETSTTLNCRQYDPTTKPYRFRQSRIAKQTSHPRTPLPAMGEDVPLWQAPSSIVQSPWGDSELTPDGASTTQLSFPTSNDDDCRRVFPSSSSMPLVI</sequence>
<feature type="compositionally biased region" description="Polar residues" evidence="1">
    <location>
        <begin position="375"/>
        <end position="386"/>
    </location>
</feature>
<dbReference type="EMBL" id="JAQJZL010000005">
    <property type="protein sequence ID" value="KAJ6041437.1"/>
    <property type="molecule type" value="Genomic_DNA"/>
</dbReference>
<reference evidence="2" key="2">
    <citation type="submission" date="2023-01" db="EMBL/GenBank/DDBJ databases">
        <authorList>
            <person name="Petersen C."/>
        </authorList>
    </citation>
    <scope>NUCLEOTIDE SEQUENCE</scope>
    <source>
        <strain evidence="2">IBT 15450</strain>
    </source>
</reference>
<gene>
    <name evidence="2" type="ORF">N7460_006827</name>
</gene>
<evidence type="ECO:0000313" key="2">
    <source>
        <dbReference type="EMBL" id="KAJ6041437.1"/>
    </source>
</evidence>
<keyword evidence="3" id="KW-1185">Reference proteome</keyword>
<dbReference type="Proteomes" id="UP001219568">
    <property type="component" value="Unassembled WGS sequence"/>
</dbReference>
<feature type="region of interest" description="Disordered" evidence="1">
    <location>
        <begin position="365"/>
        <end position="390"/>
    </location>
</feature>
<proteinExistence type="predicted"/>
<accession>A0AAD6ICC1</accession>
<reference evidence="2" key="1">
    <citation type="journal article" date="2023" name="IMA Fungus">
        <title>Comparative genomic study of the Penicillium genus elucidates a diverse pangenome and 15 lateral gene transfer events.</title>
        <authorList>
            <person name="Petersen C."/>
            <person name="Sorensen T."/>
            <person name="Nielsen M.R."/>
            <person name="Sondergaard T.E."/>
            <person name="Sorensen J.L."/>
            <person name="Fitzpatrick D.A."/>
            <person name="Frisvad J.C."/>
            <person name="Nielsen K.L."/>
        </authorList>
    </citation>
    <scope>NUCLEOTIDE SEQUENCE</scope>
    <source>
        <strain evidence="2">IBT 15450</strain>
    </source>
</reference>
<protein>
    <submittedName>
        <fullName evidence="2">Uncharacterized protein</fullName>
    </submittedName>
</protein>
<evidence type="ECO:0000256" key="1">
    <source>
        <dbReference type="SAM" id="MobiDB-lite"/>
    </source>
</evidence>
<name>A0AAD6ICC1_PENCN</name>
<organism evidence="2 3">
    <name type="scientific">Penicillium canescens</name>
    <dbReference type="NCBI Taxonomy" id="5083"/>
    <lineage>
        <taxon>Eukaryota</taxon>
        <taxon>Fungi</taxon>
        <taxon>Dikarya</taxon>
        <taxon>Ascomycota</taxon>
        <taxon>Pezizomycotina</taxon>
        <taxon>Eurotiomycetes</taxon>
        <taxon>Eurotiomycetidae</taxon>
        <taxon>Eurotiales</taxon>
        <taxon>Aspergillaceae</taxon>
        <taxon>Penicillium</taxon>
    </lineage>
</organism>